<keyword evidence="7 13" id="KW-0297">G-protein coupled receptor</keyword>
<evidence type="ECO:0000259" key="16">
    <source>
        <dbReference type="PROSITE" id="PS50262"/>
    </source>
</evidence>
<feature type="chain" id="PRO_5029601829" description="G-protein coupled receptors family 1 profile domain-containing protein" evidence="15">
    <location>
        <begin position="24"/>
        <end position="824"/>
    </location>
</feature>
<feature type="transmembrane region" description="Helical" evidence="14">
    <location>
        <begin position="631"/>
        <end position="653"/>
    </location>
</feature>
<organism evidence="17 18">
    <name type="scientific">Strongylocentrotus purpuratus</name>
    <name type="common">Purple sea urchin</name>
    <dbReference type="NCBI Taxonomy" id="7668"/>
    <lineage>
        <taxon>Eukaryota</taxon>
        <taxon>Metazoa</taxon>
        <taxon>Echinodermata</taxon>
        <taxon>Eleutherozoa</taxon>
        <taxon>Echinozoa</taxon>
        <taxon>Echinoidea</taxon>
        <taxon>Euechinoidea</taxon>
        <taxon>Echinacea</taxon>
        <taxon>Camarodonta</taxon>
        <taxon>Echinidea</taxon>
        <taxon>Strongylocentrotidae</taxon>
        <taxon>Strongylocentrotus</taxon>
    </lineage>
</organism>
<dbReference type="OMA" id="CGTRING"/>
<reference evidence="18" key="1">
    <citation type="submission" date="2015-02" db="EMBL/GenBank/DDBJ databases">
        <title>Genome sequencing for Strongylocentrotus purpuratus.</title>
        <authorList>
            <person name="Murali S."/>
            <person name="Liu Y."/>
            <person name="Vee V."/>
            <person name="English A."/>
            <person name="Wang M."/>
            <person name="Skinner E."/>
            <person name="Han Y."/>
            <person name="Muzny D.M."/>
            <person name="Worley K.C."/>
            <person name="Gibbs R.A."/>
        </authorList>
    </citation>
    <scope>NUCLEOTIDE SEQUENCE</scope>
</reference>
<dbReference type="GO" id="GO:0009755">
    <property type="term" value="P:hormone-mediated signaling pathway"/>
    <property type="evidence" value="ECO:0000318"/>
    <property type="project" value="GO_Central"/>
</dbReference>
<evidence type="ECO:0000313" key="18">
    <source>
        <dbReference type="Proteomes" id="UP000007110"/>
    </source>
</evidence>
<dbReference type="PROSITE" id="PS01209">
    <property type="entry name" value="LDLRA_1"/>
    <property type="match status" value="1"/>
</dbReference>
<dbReference type="Gene3D" id="2.60.120.290">
    <property type="entry name" value="Spermadhesin, CUB domain"/>
    <property type="match status" value="1"/>
</dbReference>
<dbReference type="FunFam" id="1.20.1070.10:FF:000343">
    <property type="entry name" value="Uncharacterized protein"/>
    <property type="match status" value="1"/>
</dbReference>
<dbReference type="Pfam" id="PF00057">
    <property type="entry name" value="Ldl_recept_a"/>
    <property type="match status" value="2"/>
</dbReference>
<dbReference type="Gene3D" id="1.20.1070.10">
    <property type="entry name" value="Rhodopsin 7-helix transmembrane proteins"/>
    <property type="match status" value="1"/>
</dbReference>
<accession>A0A7M7NR69</accession>
<evidence type="ECO:0000313" key="17">
    <source>
        <dbReference type="EnsemblMetazoa" id="XP_030840317"/>
    </source>
</evidence>
<dbReference type="InterPro" id="IPR032675">
    <property type="entry name" value="LRR_dom_sf"/>
</dbReference>
<feature type="transmembrane region" description="Helical" evidence="14">
    <location>
        <begin position="789"/>
        <end position="811"/>
    </location>
</feature>
<dbReference type="SMART" id="SM00369">
    <property type="entry name" value="LRR_TYP"/>
    <property type="match status" value="5"/>
</dbReference>
<evidence type="ECO:0000256" key="7">
    <source>
        <dbReference type="ARBA" id="ARBA00023040"/>
    </source>
</evidence>
<dbReference type="Proteomes" id="UP000007110">
    <property type="component" value="Unassembled WGS sequence"/>
</dbReference>
<name>A0A7M7NR69_STRPU</name>
<dbReference type="Gene3D" id="4.10.400.10">
    <property type="entry name" value="Low-density Lipoprotein Receptor"/>
    <property type="match status" value="2"/>
</dbReference>
<keyword evidence="9 12" id="KW-1015">Disulfide bond</keyword>
<proteinExistence type="inferred from homology"/>
<dbReference type="SUPFAM" id="SSF81321">
    <property type="entry name" value="Family A G protein-coupled receptor-like"/>
    <property type="match status" value="1"/>
</dbReference>
<dbReference type="PROSITE" id="PS50068">
    <property type="entry name" value="LDLRA_2"/>
    <property type="match status" value="2"/>
</dbReference>
<dbReference type="PROSITE" id="PS00237">
    <property type="entry name" value="G_PROTEIN_RECEP_F1_1"/>
    <property type="match status" value="1"/>
</dbReference>
<keyword evidence="3" id="KW-0433">Leucine-rich repeat</keyword>
<evidence type="ECO:0000256" key="13">
    <source>
        <dbReference type="RuleBase" id="RU000688"/>
    </source>
</evidence>
<dbReference type="Pfam" id="PF00560">
    <property type="entry name" value="LRR_1"/>
    <property type="match status" value="1"/>
</dbReference>
<dbReference type="SUPFAM" id="SSF52058">
    <property type="entry name" value="L domain-like"/>
    <property type="match status" value="1"/>
</dbReference>
<dbReference type="InterPro" id="IPR001611">
    <property type="entry name" value="Leu-rich_rpt"/>
</dbReference>
<keyword evidence="6 14" id="KW-1133">Transmembrane helix</keyword>
<feature type="transmembrane region" description="Helical" evidence="14">
    <location>
        <begin position="708"/>
        <end position="731"/>
    </location>
</feature>
<dbReference type="EnsemblMetazoa" id="XM_030984457">
    <property type="protein sequence ID" value="XP_030840317"/>
    <property type="gene ID" value="LOC115923539"/>
</dbReference>
<dbReference type="Pfam" id="PF00001">
    <property type="entry name" value="7tm_1"/>
    <property type="match status" value="1"/>
</dbReference>
<dbReference type="SUPFAM" id="SSF49854">
    <property type="entry name" value="Spermadhesin, CUB domain"/>
    <property type="match status" value="1"/>
</dbReference>
<keyword evidence="15" id="KW-0732">Signal</keyword>
<dbReference type="InterPro" id="IPR036055">
    <property type="entry name" value="LDL_receptor-like_sf"/>
</dbReference>
<feature type="transmembrane region" description="Helical" evidence="14">
    <location>
        <begin position="506"/>
        <end position="529"/>
    </location>
</feature>
<dbReference type="GeneID" id="115923539"/>
<reference evidence="17" key="2">
    <citation type="submission" date="2021-01" db="UniProtKB">
        <authorList>
            <consortium name="EnsemblMetazoa"/>
        </authorList>
    </citation>
    <scope>IDENTIFICATION</scope>
</reference>
<keyword evidence="10 13" id="KW-0675">Receptor</keyword>
<keyword evidence="8 14" id="KW-0472">Membrane</keyword>
<dbReference type="SMART" id="SM00192">
    <property type="entry name" value="LDLa"/>
    <property type="match status" value="2"/>
</dbReference>
<dbReference type="OrthoDB" id="6022531at2759"/>
<feature type="transmembrane region" description="Helical" evidence="14">
    <location>
        <begin position="541"/>
        <end position="563"/>
    </location>
</feature>
<evidence type="ECO:0000256" key="12">
    <source>
        <dbReference type="PROSITE-ProRule" id="PRU00124"/>
    </source>
</evidence>
<feature type="transmembrane region" description="Helical" evidence="14">
    <location>
        <begin position="599"/>
        <end position="619"/>
    </location>
</feature>
<dbReference type="PROSITE" id="PS50262">
    <property type="entry name" value="G_PROTEIN_RECEP_F1_2"/>
    <property type="match status" value="1"/>
</dbReference>
<dbReference type="InterPro" id="IPR017452">
    <property type="entry name" value="GPCR_Rhodpsn_7TM"/>
</dbReference>
<keyword evidence="2" id="KW-1003">Cell membrane</keyword>
<feature type="disulfide bond" evidence="12">
    <location>
        <begin position="197"/>
        <end position="212"/>
    </location>
</feature>
<sequence length="824" mass="92671">MRLSELWGPCVVFIALSGVGVNGQGFTDTYITSIVSPEFPWPYPSDIQRQWQIQTDVDQMIIIFINYLDIEHPWDTLTLTHSAAHDTSLTRIPLVSGNLTSLCLPGGLTTISFCTDLVQERGGFSLDIRFYDANVTGQLFDDAFKCASGIETIRNEARCDGIVDCHDFSDEVDCGACDPDSFQCRGSAICILPSRQCDGWSDCPLSDDEEQCDTLKCPEGYSCGESSYNDRHGPVPSACSGPQWNPFWVNGTEPWFGQSLQNVAPKATLLNLNGLPVMELNISMFDGMRNLHTLDISSCQLERLPPGVFRKLSRLWKIVAINNSLTYLENGTFTGLVNLRLLYLDYNLIMRLDEGCFTDLGRLFFIDLGYNQLSEIRPGTFKDCSSMERLVMPKNHIESVNSSVFEGIEKHLKIVSFRDNPLHSIAPGTFDGLTRLDDLHIMSTTTKRIQLFPEIFQGLENLLALVVYDSRFCCIAPERASCVERVPSHPLFTCRKTFLQNLIIKIFMWILGISALLGNAFVILMRLRWKETTSAGSIQSIFITNLAFADFLMGTYMIILATMDLYIGDSYFWEGRAEEWRSSIVCQIAGFITFLSSEASVFLLTLLTVDRFICIIFPFSTYHITVAKARILTGCIWVFSFLLGLVSILVNYLNPDAYSLSDVCIGLPLIRKSVDLYAELDENTQSRYDVANFNTVASSTVSTWEFSIAVFLGINLISFIVIFLSYIAIFFRVRYVRGQVGRKGKAANEIKMALKLLFIVGTDFFCWMPIIILGILIEANVITISSNVYAWLVVFILPINSSINPYLYTIINEPTTTPHRESKK</sequence>
<dbReference type="InterPro" id="IPR035914">
    <property type="entry name" value="Sperma_CUB_dom_sf"/>
</dbReference>
<evidence type="ECO:0000256" key="3">
    <source>
        <dbReference type="ARBA" id="ARBA00022614"/>
    </source>
</evidence>
<evidence type="ECO:0000256" key="11">
    <source>
        <dbReference type="ARBA" id="ARBA00023224"/>
    </source>
</evidence>
<dbReference type="SUPFAM" id="SSF57424">
    <property type="entry name" value="LDL receptor-like module"/>
    <property type="match status" value="2"/>
</dbReference>
<comment type="subcellular location">
    <subcellularLocation>
        <location evidence="1">Cell membrane</location>
        <topology evidence="1">Multi-pass membrane protein</topology>
    </subcellularLocation>
</comment>
<evidence type="ECO:0000256" key="14">
    <source>
        <dbReference type="SAM" id="Phobius"/>
    </source>
</evidence>
<evidence type="ECO:0000256" key="10">
    <source>
        <dbReference type="ARBA" id="ARBA00023170"/>
    </source>
</evidence>
<dbReference type="GO" id="GO:0005886">
    <property type="term" value="C:plasma membrane"/>
    <property type="evidence" value="ECO:0000318"/>
    <property type="project" value="GO_Central"/>
</dbReference>
<feature type="domain" description="G-protein coupled receptors family 1 profile" evidence="16">
    <location>
        <begin position="518"/>
        <end position="808"/>
    </location>
</feature>
<dbReference type="PANTHER" id="PTHR24372:SF77">
    <property type="entry name" value="G-PROTEIN COUPLED RECEPTORS FAMILY 1 PROFILE DOMAIN-CONTAINING PROTEIN"/>
    <property type="match status" value="1"/>
</dbReference>
<keyword evidence="4 13" id="KW-0812">Transmembrane</keyword>
<keyword evidence="18" id="KW-1185">Reference proteome</keyword>
<feature type="disulfide bond" evidence="12">
    <location>
        <begin position="159"/>
        <end position="174"/>
    </location>
</feature>
<keyword evidence="11 13" id="KW-0807">Transducer</keyword>
<evidence type="ECO:0000256" key="15">
    <source>
        <dbReference type="SAM" id="SignalP"/>
    </source>
</evidence>
<evidence type="ECO:0000256" key="8">
    <source>
        <dbReference type="ARBA" id="ARBA00023136"/>
    </source>
</evidence>
<evidence type="ECO:0000256" key="9">
    <source>
        <dbReference type="ARBA" id="ARBA00023157"/>
    </source>
</evidence>
<dbReference type="Gene3D" id="3.80.10.10">
    <property type="entry name" value="Ribonuclease Inhibitor"/>
    <property type="match status" value="1"/>
</dbReference>
<dbReference type="GO" id="GO:0008528">
    <property type="term" value="F:G protein-coupled peptide receptor activity"/>
    <property type="evidence" value="ECO:0000318"/>
    <property type="project" value="GO_Central"/>
</dbReference>
<comment type="similarity">
    <text evidence="13">Belongs to the G-protein coupled receptor 1 family.</text>
</comment>
<dbReference type="KEGG" id="spu:115923539"/>
<dbReference type="Pfam" id="PF13855">
    <property type="entry name" value="LRR_8"/>
    <property type="match status" value="1"/>
</dbReference>
<dbReference type="AlphaFoldDB" id="A0A7M7NR69"/>
<evidence type="ECO:0000256" key="4">
    <source>
        <dbReference type="ARBA" id="ARBA00022692"/>
    </source>
</evidence>
<dbReference type="InterPro" id="IPR000276">
    <property type="entry name" value="GPCR_Rhodpsn"/>
</dbReference>
<feature type="signal peptide" evidence="15">
    <location>
        <begin position="1"/>
        <end position="23"/>
    </location>
</feature>
<dbReference type="InterPro" id="IPR003591">
    <property type="entry name" value="Leu-rich_rpt_typical-subtyp"/>
</dbReference>
<protein>
    <recommendedName>
        <fullName evidence="16">G-protein coupled receptors family 1 profile domain-containing protein</fullName>
    </recommendedName>
</protein>
<evidence type="ECO:0000256" key="6">
    <source>
        <dbReference type="ARBA" id="ARBA00022989"/>
    </source>
</evidence>
<evidence type="ECO:0000256" key="2">
    <source>
        <dbReference type="ARBA" id="ARBA00022475"/>
    </source>
</evidence>
<dbReference type="InParanoid" id="A0A7M7NR69"/>
<dbReference type="PRINTS" id="PR00237">
    <property type="entry name" value="GPCRRHODOPSN"/>
</dbReference>
<dbReference type="InterPro" id="IPR023415">
    <property type="entry name" value="LDLR_class-A_CS"/>
</dbReference>
<dbReference type="RefSeq" id="XP_030840317.1">
    <property type="nucleotide sequence ID" value="XM_030984457.1"/>
</dbReference>
<dbReference type="PANTHER" id="PTHR24372">
    <property type="entry name" value="GLYCOPROTEIN HORMONE RECEPTOR"/>
    <property type="match status" value="1"/>
</dbReference>
<dbReference type="GO" id="GO:0007189">
    <property type="term" value="P:adenylate cyclase-activating G protein-coupled receptor signaling pathway"/>
    <property type="evidence" value="ECO:0000318"/>
    <property type="project" value="GO_Central"/>
</dbReference>
<keyword evidence="5" id="KW-0677">Repeat</keyword>
<dbReference type="InterPro" id="IPR002172">
    <property type="entry name" value="LDrepeatLR_classA_rpt"/>
</dbReference>
<comment type="caution">
    <text evidence="12">Lacks conserved residue(s) required for the propagation of feature annotation.</text>
</comment>
<feature type="transmembrane region" description="Helical" evidence="14">
    <location>
        <begin position="752"/>
        <end position="777"/>
    </location>
</feature>
<evidence type="ECO:0000256" key="1">
    <source>
        <dbReference type="ARBA" id="ARBA00004651"/>
    </source>
</evidence>
<evidence type="ECO:0000256" key="5">
    <source>
        <dbReference type="ARBA" id="ARBA00022737"/>
    </source>
</evidence>
<dbReference type="CDD" id="cd00112">
    <property type="entry name" value="LDLa"/>
    <property type="match status" value="2"/>
</dbReference>